<dbReference type="InterPro" id="IPR018076">
    <property type="entry name" value="T2SS_GspF_dom"/>
</dbReference>
<dbReference type="InterPro" id="IPR042094">
    <property type="entry name" value="T2SS_GspF_sf"/>
</dbReference>
<organism evidence="17 18">
    <name type="scientific">Sphingomonas jatrophae</name>
    <dbReference type="NCBI Taxonomy" id="1166337"/>
    <lineage>
        <taxon>Bacteria</taxon>
        <taxon>Pseudomonadati</taxon>
        <taxon>Pseudomonadota</taxon>
        <taxon>Alphaproteobacteria</taxon>
        <taxon>Sphingomonadales</taxon>
        <taxon>Sphingomonadaceae</taxon>
        <taxon>Sphingomonas</taxon>
    </lineage>
</organism>
<dbReference type="PANTHER" id="PTHR30012">
    <property type="entry name" value="GENERAL SECRETION PATHWAY PROTEIN"/>
    <property type="match status" value="1"/>
</dbReference>
<evidence type="ECO:0000256" key="4">
    <source>
        <dbReference type="ARBA" id="ARBA00022448"/>
    </source>
</evidence>
<dbReference type="GO" id="GO:0015627">
    <property type="term" value="C:type II protein secretion system complex"/>
    <property type="evidence" value="ECO:0007669"/>
    <property type="project" value="InterPro"/>
</dbReference>
<keyword evidence="12 15" id="KW-0472">Membrane</keyword>
<dbReference type="RefSeq" id="WP_093309337.1">
    <property type="nucleotide sequence ID" value="NZ_FOZG01000001.1"/>
</dbReference>
<evidence type="ECO:0000256" key="13">
    <source>
        <dbReference type="ARBA" id="ARBA00030750"/>
    </source>
</evidence>
<accession>A0A1I6JCX2</accession>
<feature type="transmembrane region" description="Helical" evidence="15">
    <location>
        <begin position="223"/>
        <end position="242"/>
    </location>
</feature>
<comment type="similarity">
    <text evidence="3 14">Belongs to the GSP F family.</text>
</comment>
<keyword evidence="9" id="KW-0106">Calcium</keyword>
<evidence type="ECO:0000256" key="15">
    <source>
        <dbReference type="SAM" id="Phobius"/>
    </source>
</evidence>
<dbReference type="InterPro" id="IPR001992">
    <property type="entry name" value="T2SS_GspF/T4SS_PilC_CS"/>
</dbReference>
<evidence type="ECO:0000256" key="6">
    <source>
        <dbReference type="ARBA" id="ARBA00022519"/>
    </source>
</evidence>
<keyword evidence="8" id="KW-0479">Metal-binding</keyword>
<keyword evidence="4 14" id="KW-0813">Transport</keyword>
<dbReference type="PANTHER" id="PTHR30012:SF0">
    <property type="entry name" value="TYPE II SECRETION SYSTEM PROTEIN F-RELATED"/>
    <property type="match status" value="1"/>
</dbReference>
<keyword evidence="7 14" id="KW-0812">Transmembrane</keyword>
<dbReference type="EMBL" id="FOZG01000001">
    <property type="protein sequence ID" value="SFR76863.1"/>
    <property type="molecule type" value="Genomic_DNA"/>
</dbReference>
<comment type="function">
    <text evidence="1">Component of the type II secretion system inner membrane complex required for the energy-dependent secretion of extracellular factors such as proteases and toxins from the periplasm.</text>
</comment>
<feature type="transmembrane region" description="Helical" evidence="15">
    <location>
        <begin position="166"/>
        <end position="192"/>
    </location>
</feature>
<dbReference type="Pfam" id="PF00482">
    <property type="entry name" value="T2SSF"/>
    <property type="match status" value="2"/>
</dbReference>
<evidence type="ECO:0000256" key="5">
    <source>
        <dbReference type="ARBA" id="ARBA00022475"/>
    </source>
</evidence>
<evidence type="ECO:0000259" key="16">
    <source>
        <dbReference type="Pfam" id="PF00482"/>
    </source>
</evidence>
<evidence type="ECO:0000256" key="10">
    <source>
        <dbReference type="ARBA" id="ARBA00022927"/>
    </source>
</evidence>
<dbReference type="STRING" id="1166337.SAMN05192580_0125"/>
<dbReference type="GO" id="GO:0005886">
    <property type="term" value="C:plasma membrane"/>
    <property type="evidence" value="ECO:0007669"/>
    <property type="project" value="UniProtKB-SubCell"/>
</dbReference>
<dbReference type="AlphaFoldDB" id="A0A1I6JCX2"/>
<evidence type="ECO:0000256" key="9">
    <source>
        <dbReference type="ARBA" id="ARBA00022837"/>
    </source>
</evidence>
<evidence type="ECO:0000256" key="14">
    <source>
        <dbReference type="RuleBase" id="RU003923"/>
    </source>
</evidence>
<keyword evidence="18" id="KW-1185">Reference proteome</keyword>
<evidence type="ECO:0000256" key="7">
    <source>
        <dbReference type="ARBA" id="ARBA00022692"/>
    </source>
</evidence>
<evidence type="ECO:0000313" key="17">
    <source>
        <dbReference type="EMBL" id="SFR76863.1"/>
    </source>
</evidence>
<dbReference type="PRINTS" id="PR00812">
    <property type="entry name" value="BCTERIALGSPF"/>
</dbReference>
<keyword evidence="10" id="KW-0653">Protein transport</keyword>
<evidence type="ECO:0000256" key="8">
    <source>
        <dbReference type="ARBA" id="ARBA00022723"/>
    </source>
</evidence>
<evidence type="ECO:0000256" key="12">
    <source>
        <dbReference type="ARBA" id="ARBA00023136"/>
    </source>
</evidence>
<name>A0A1I6JCX2_9SPHN</name>
<dbReference type="InterPro" id="IPR011850">
    <property type="entry name" value="T2SS_GspF"/>
</dbReference>
<dbReference type="PROSITE" id="PS00874">
    <property type="entry name" value="T2SP_F"/>
    <property type="match status" value="1"/>
</dbReference>
<dbReference type="GO" id="GO:0046872">
    <property type="term" value="F:metal ion binding"/>
    <property type="evidence" value="ECO:0007669"/>
    <property type="project" value="UniProtKB-KW"/>
</dbReference>
<dbReference type="OrthoDB" id="9805682at2"/>
<evidence type="ECO:0000256" key="3">
    <source>
        <dbReference type="ARBA" id="ARBA00005745"/>
    </source>
</evidence>
<dbReference type="InterPro" id="IPR003004">
    <property type="entry name" value="GspF/PilC"/>
</dbReference>
<reference evidence="17 18" key="1">
    <citation type="submission" date="2016-10" db="EMBL/GenBank/DDBJ databases">
        <authorList>
            <person name="de Groot N.N."/>
        </authorList>
    </citation>
    <scope>NUCLEOTIDE SEQUENCE [LARGE SCALE GENOMIC DNA]</scope>
    <source>
        <strain evidence="17 18">S5-249</strain>
    </source>
</reference>
<feature type="domain" description="Type II secretion system protein GspF" evidence="16">
    <location>
        <begin position="274"/>
        <end position="395"/>
    </location>
</feature>
<dbReference type="GO" id="GO:0015628">
    <property type="term" value="P:protein secretion by the type II secretion system"/>
    <property type="evidence" value="ECO:0007669"/>
    <property type="project" value="InterPro"/>
</dbReference>
<keyword evidence="5" id="KW-1003">Cell membrane</keyword>
<keyword evidence="11 15" id="KW-1133">Transmembrane helix</keyword>
<sequence length="405" mass="44293">MADYDYLALDVAGRERRGQVRGESVEEARTALARRKLYPVRVEPARSAGEPLVARGLHWRRTLSAKQLTLFTRQLATLGQVTPLEEALRTIARQTENATARAILNRVHAGVVEGRRLSDAMAREEASFPPLYRAMVSAGEASGTLPAILERLANLLERQAQVRSKVFTALAYPAVLSVVAIAVVIALMLFVVPKVVEQFDDVGQTLPLITRIVIGLSAFLRDWGWALALVVAGALFAGWRMLKDERLRLRFDRRLLRLPLFGRLIRDLNAARLARTLATMVASRLPLMEGLSLTTATVRNRALRQASLDLVESIRGGGSLSAALRRTALFPPLLVTMAASGEASGRLDTMLERAADYMDREFDAFTATALSLLEPAIIVIMGVAVAFIVLSILLPILQLDTLAGA</sequence>
<dbReference type="NCBIfam" id="TIGR02120">
    <property type="entry name" value="GspF"/>
    <property type="match status" value="1"/>
</dbReference>
<dbReference type="Proteomes" id="UP000198824">
    <property type="component" value="Unassembled WGS sequence"/>
</dbReference>
<keyword evidence="6" id="KW-0997">Cell inner membrane</keyword>
<proteinExistence type="inferred from homology"/>
<dbReference type="Gene3D" id="1.20.81.30">
    <property type="entry name" value="Type II secretion system (T2SS), domain F"/>
    <property type="match status" value="2"/>
</dbReference>
<evidence type="ECO:0000256" key="2">
    <source>
        <dbReference type="ARBA" id="ARBA00004429"/>
    </source>
</evidence>
<comment type="subcellular location">
    <subcellularLocation>
        <location evidence="2 14">Cell inner membrane</location>
        <topology evidence="2 14">Multi-pass membrane protein</topology>
    </subcellularLocation>
</comment>
<feature type="transmembrane region" description="Helical" evidence="15">
    <location>
        <begin position="376"/>
        <end position="397"/>
    </location>
</feature>
<feature type="domain" description="Type II secretion system protein GspF" evidence="16">
    <location>
        <begin position="71"/>
        <end position="193"/>
    </location>
</feature>
<dbReference type="FunFam" id="1.20.81.30:FF:000001">
    <property type="entry name" value="Type II secretion system protein F"/>
    <property type="match status" value="2"/>
</dbReference>
<evidence type="ECO:0000313" key="18">
    <source>
        <dbReference type="Proteomes" id="UP000198824"/>
    </source>
</evidence>
<evidence type="ECO:0000256" key="11">
    <source>
        <dbReference type="ARBA" id="ARBA00022989"/>
    </source>
</evidence>
<gene>
    <name evidence="17" type="ORF">SAMN05192580_0125</name>
</gene>
<evidence type="ECO:0000256" key="1">
    <source>
        <dbReference type="ARBA" id="ARBA00002684"/>
    </source>
</evidence>
<protein>
    <recommendedName>
        <fullName evidence="13">General secretion pathway protein F</fullName>
    </recommendedName>
</protein>